<protein>
    <submittedName>
        <fullName evidence="1">Acetylornithine deacetylase</fullName>
    </submittedName>
</protein>
<sequence length="165" mass="18318">MISKSLFTSDHVELLHELLKLDTVSPMETGRVSEIMTAQTLYANFAAERTPCKVVHHAPPHPRLLQNEAIPLSVQERAEEMGKAFWESQPSMVLLIGEQRLLEETVMFNFHMDTVEGSFPVSYEREIFVGRGAVDMKGAGVALLAGIQSALAEEPDLLDDLSILI</sequence>
<evidence type="ECO:0000313" key="2">
    <source>
        <dbReference type="Proteomes" id="UP000198972"/>
    </source>
</evidence>
<dbReference type="Pfam" id="PF01546">
    <property type="entry name" value="Peptidase_M20"/>
    <property type="match status" value="1"/>
</dbReference>
<dbReference type="Gene3D" id="3.40.630.10">
    <property type="entry name" value="Zn peptidases"/>
    <property type="match status" value="1"/>
</dbReference>
<dbReference type="Proteomes" id="UP000198972">
    <property type="component" value="Unassembled WGS sequence"/>
</dbReference>
<name>A0A1G7J4X1_9BACL</name>
<dbReference type="OrthoDB" id="9792335at2"/>
<dbReference type="SUPFAM" id="SSF53187">
    <property type="entry name" value="Zn-dependent exopeptidases"/>
    <property type="match status" value="1"/>
</dbReference>
<dbReference type="STRING" id="670482.SAMN04488542_10721"/>
<evidence type="ECO:0000313" key="1">
    <source>
        <dbReference type="EMBL" id="SDF19931.1"/>
    </source>
</evidence>
<dbReference type="EMBL" id="FNBG01000007">
    <property type="protein sequence ID" value="SDF19931.1"/>
    <property type="molecule type" value="Genomic_DNA"/>
</dbReference>
<reference evidence="1 2" key="1">
    <citation type="submission" date="2016-10" db="EMBL/GenBank/DDBJ databases">
        <authorList>
            <person name="de Groot N.N."/>
        </authorList>
    </citation>
    <scope>NUCLEOTIDE SEQUENCE [LARGE SCALE GENOMIC DNA]</scope>
    <source>
        <strain evidence="1 2">DSM 28129</strain>
    </source>
</reference>
<accession>A0A1G7J4X1</accession>
<organism evidence="1 2">
    <name type="scientific">Fontibacillus panacisegetis</name>
    <dbReference type="NCBI Taxonomy" id="670482"/>
    <lineage>
        <taxon>Bacteria</taxon>
        <taxon>Bacillati</taxon>
        <taxon>Bacillota</taxon>
        <taxon>Bacilli</taxon>
        <taxon>Bacillales</taxon>
        <taxon>Paenibacillaceae</taxon>
        <taxon>Fontibacillus</taxon>
    </lineage>
</organism>
<proteinExistence type="predicted"/>
<gene>
    <name evidence="1" type="ORF">SAMN04488542_10721</name>
</gene>
<dbReference type="InterPro" id="IPR002933">
    <property type="entry name" value="Peptidase_M20"/>
</dbReference>
<dbReference type="GO" id="GO:0016787">
    <property type="term" value="F:hydrolase activity"/>
    <property type="evidence" value="ECO:0007669"/>
    <property type="project" value="InterPro"/>
</dbReference>
<dbReference type="AlphaFoldDB" id="A0A1G7J4X1"/>
<keyword evidence="2" id="KW-1185">Reference proteome</keyword>
<dbReference type="RefSeq" id="WP_091228276.1">
    <property type="nucleotide sequence ID" value="NZ_FNBG01000007.1"/>
</dbReference>